<dbReference type="EMBL" id="BNCH01000002">
    <property type="protein sequence ID" value="GHE94896.1"/>
    <property type="molecule type" value="Genomic_DNA"/>
</dbReference>
<keyword evidence="2" id="KW-1185">Reference proteome</keyword>
<dbReference type="Gene3D" id="3.40.30.10">
    <property type="entry name" value="Glutaredoxin"/>
    <property type="match status" value="1"/>
</dbReference>
<protein>
    <recommendedName>
        <fullName evidence="3">Thioredoxin family protein</fullName>
    </recommendedName>
</protein>
<dbReference type="SUPFAM" id="SSF52833">
    <property type="entry name" value="Thioredoxin-like"/>
    <property type="match status" value="1"/>
</dbReference>
<comment type="caution">
    <text evidence="1">The sequence shown here is derived from an EMBL/GenBank/DDBJ whole genome shotgun (WGS) entry which is preliminary data.</text>
</comment>
<evidence type="ECO:0008006" key="3">
    <source>
        <dbReference type="Google" id="ProtNLM"/>
    </source>
</evidence>
<dbReference type="Proteomes" id="UP000609802">
    <property type="component" value="Unassembled WGS sequence"/>
</dbReference>
<proteinExistence type="predicted"/>
<dbReference type="InterPro" id="IPR036249">
    <property type="entry name" value="Thioredoxin-like_sf"/>
</dbReference>
<sequence length="160" mass="17657">MLYRNKVNHFPKSAQPQDYIMSPFRAVLAAVFLGVFTLPALAVELVMVEEPGCPWCAKWERELGAIYPKTAEGQAAPLRKVQLHDLRRKGGPDSLGIALERPVMFTPTFLLIENGGELARIEGYPGEDFFWGLLKVMLVEKTGFTPDATPPAGATDQTPD</sequence>
<name>A0ABQ3IY49_9RHOB</name>
<gene>
    <name evidence="1" type="ORF">GCM10016455_14250</name>
</gene>
<accession>A0ABQ3IY49</accession>
<evidence type="ECO:0000313" key="1">
    <source>
        <dbReference type="EMBL" id="GHE94896.1"/>
    </source>
</evidence>
<organism evidence="1 2">
    <name type="scientific">Aliiroseovarius zhejiangensis</name>
    <dbReference type="NCBI Taxonomy" id="1632025"/>
    <lineage>
        <taxon>Bacteria</taxon>
        <taxon>Pseudomonadati</taxon>
        <taxon>Pseudomonadota</taxon>
        <taxon>Alphaproteobacteria</taxon>
        <taxon>Rhodobacterales</taxon>
        <taxon>Paracoccaceae</taxon>
        <taxon>Aliiroseovarius</taxon>
    </lineage>
</organism>
<evidence type="ECO:0000313" key="2">
    <source>
        <dbReference type="Proteomes" id="UP000609802"/>
    </source>
</evidence>
<reference evidence="2" key="1">
    <citation type="journal article" date="2019" name="Int. J. Syst. Evol. Microbiol.">
        <title>The Global Catalogue of Microorganisms (GCM) 10K type strain sequencing project: providing services to taxonomists for standard genome sequencing and annotation.</title>
        <authorList>
            <consortium name="The Broad Institute Genomics Platform"/>
            <consortium name="The Broad Institute Genome Sequencing Center for Infectious Disease"/>
            <person name="Wu L."/>
            <person name="Ma J."/>
        </authorList>
    </citation>
    <scope>NUCLEOTIDE SEQUENCE [LARGE SCALE GENOMIC DNA]</scope>
    <source>
        <strain evidence="2">KCTC 42443</strain>
    </source>
</reference>